<feature type="compositionally biased region" description="Basic and acidic residues" evidence="1">
    <location>
        <begin position="254"/>
        <end position="265"/>
    </location>
</feature>
<evidence type="ECO:0008006" key="4">
    <source>
        <dbReference type="Google" id="ProtNLM"/>
    </source>
</evidence>
<dbReference type="InterPro" id="IPR012578">
    <property type="entry name" value="Nucl_pore_cmplx"/>
</dbReference>
<dbReference type="Proteomes" id="UP000510647">
    <property type="component" value="Chromosome 5"/>
</dbReference>
<reference evidence="2 3" key="1">
    <citation type="submission" date="2020-06" db="EMBL/GenBank/DDBJ databases">
        <title>The yeast mating-type switching endonuclease HO is a domesticated member of an unorthodox homing genetic element family.</title>
        <authorList>
            <person name="Coughlan A.Y."/>
            <person name="Lombardi L."/>
            <person name="Braun-Galleani S."/>
            <person name="Martos A.R."/>
            <person name="Galeote V."/>
            <person name="Bigey F."/>
            <person name="Dequin S."/>
            <person name="Byrne K.P."/>
            <person name="Wolfe K.H."/>
        </authorList>
    </citation>
    <scope>NUCLEOTIDE SEQUENCE [LARGE SCALE GENOMIC DNA]</scope>
    <source>
        <strain evidence="2 3">CBS2947</strain>
    </source>
</reference>
<feature type="region of interest" description="Disordered" evidence="1">
    <location>
        <begin position="286"/>
        <end position="307"/>
    </location>
</feature>
<evidence type="ECO:0000256" key="1">
    <source>
        <dbReference type="SAM" id="MobiDB-lite"/>
    </source>
</evidence>
<organism evidence="2 3">
    <name type="scientific">Torulaspora globosa</name>
    <dbReference type="NCBI Taxonomy" id="48254"/>
    <lineage>
        <taxon>Eukaryota</taxon>
        <taxon>Fungi</taxon>
        <taxon>Dikarya</taxon>
        <taxon>Ascomycota</taxon>
        <taxon>Saccharomycotina</taxon>
        <taxon>Saccharomycetes</taxon>
        <taxon>Saccharomycetales</taxon>
        <taxon>Saccharomycetaceae</taxon>
        <taxon>Torulaspora</taxon>
    </lineage>
</organism>
<dbReference type="AlphaFoldDB" id="A0A7H9HVZ3"/>
<keyword evidence="3" id="KW-1185">Reference proteome</keyword>
<evidence type="ECO:0000313" key="2">
    <source>
        <dbReference type="EMBL" id="QLQ81086.1"/>
    </source>
</evidence>
<accession>A0A7H9HVZ3</accession>
<gene>
    <name evidence="2" type="ORF">HG537_0E04410</name>
</gene>
<evidence type="ECO:0000313" key="3">
    <source>
        <dbReference type="Proteomes" id="UP000510647"/>
    </source>
</evidence>
<dbReference type="OrthoDB" id="4035020at2759"/>
<dbReference type="GO" id="GO:0006606">
    <property type="term" value="P:protein import into nucleus"/>
    <property type="evidence" value="ECO:0007669"/>
    <property type="project" value="TreeGrafter"/>
</dbReference>
<dbReference type="PANTHER" id="PTHR28003">
    <property type="entry name" value="NUCLEOPORIN POM34"/>
    <property type="match status" value="1"/>
</dbReference>
<feature type="region of interest" description="Disordered" evidence="1">
    <location>
        <begin position="237"/>
        <end position="272"/>
    </location>
</feature>
<dbReference type="GO" id="GO:0070762">
    <property type="term" value="C:nuclear pore transmembrane ring"/>
    <property type="evidence" value="ECO:0007669"/>
    <property type="project" value="TreeGrafter"/>
</dbReference>
<sequence length="360" mass="41154">MDNVPGSCFATPSRPITREQFHSLRQKMVKESPRLYRNKILSDPSETRRTTTKSYVRETVRDNVVELNSRQLGELNSDLIRGDEKSVSEMASFSGAEPGNYENPVLNKLASRTVNKEMETQIIVTNLIVLAIWDLFTKFLKIFVDYSHLGKVIVSVAQERVSKLKLGIWIYRLNRDFPWLVKRLSWSNLDTVFHLIVAYNVLGSLWRLFSKVRVSDLNLNSSQRELLGLQSNDVFQDSHASSSSNKKPHVILDQNKRVPRDKEDGETTSVPATPFLFKSLETPLKAKQREQNQQQQRTQLDLQRQAQSASVSKVNAFGSNFDRIESRPVPWTTSQIGPAGYIPSSKYAYMMSSPSPRKRM</sequence>
<name>A0A7H9HVZ3_9SACH</name>
<dbReference type="EMBL" id="CP059271">
    <property type="protein sequence ID" value="QLQ81086.1"/>
    <property type="molecule type" value="Genomic_DNA"/>
</dbReference>
<proteinExistence type="predicted"/>
<dbReference type="PANTHER" id="PTHR28003:SF1">
    <property type="entry name" value="NUCLEOPORIN POM34"/>
    <property type="match status" value="1"/>
</dbReference>
<dbReference type="Pfam" id="PF08058">
    <property type="entry name" value="NPCC"/>
    <property type="match status" value="1"/>
</dbReference>
<dbReference type="GO" id="GO:0005640">
    <property type="term" value="C:nuclear outer membrane"/>
    <property type="evidence" value="ECO:0007669"/>
    <property type="project" value="TreeGrafter"/>
</dbReference>
<feature type="compositionally biased region" description="Low complexity" evidence="1">
    <location>
        <begin position="291"/>
        <end position="307"/>
    </location>
</feature>
<protein>
    <recommendedName>
        <fullName evidence="4">Nucleoporin POM34</fullName>
    </recommendedName>
</protein>
<dbReference type="GO" id="GO:0030474">
    <property type="term" value="P:spindle pole body duplication"/>
    <property type="evidence" value="ECO:0007669"/>
    <property type="project" value="TreeGrafter"/>
</dbReference>